<dbReference type="EMBL" id="JAULSU010000005">
    <property type="protein sequence ID" value="KAK0616144.1"/>
    <property type="molecule type" value="Genomic_DNA"/>
</dbReference>
<name>A0AA40BWG3_9PEZI</name>
<organism evidence="2 3">
    <name type="scientific">Immersiella caudata</name>
    <dbReference type="NCBI Taxonomy" id="314043"/>
    <lineage>
        <taxon>Eukaryota</taxon>
        <taxon>Fungi</taxon>
        <taxon>Dikarya</taxon>
        <taxon>Ascomycota</taxon>
        <taxon>Pezizomycotina</taxon>
        <taxon>Sordariomycetes</taxon>
        <taxon>Sordariomycetidae</taxon>
        <taxon>Sordariales</taxon>
        <taxon>Lasiosphaeriaceae</taxon>
        <taxon>Immersiella</taxon>
    </lineage>
</organism>
<dbReference type="Proteomes" id="UP001175000">
    <property type="component" value="Unassembled WGS sequence"/>
</dbReference>
<comment type="caution">
    <text evidence="2">The sequence shown here is derived from an EMBL/GenBank/DDBJ whole genome shotgun (WGS) entry which is preliminary data.</text>
</comment>
<feature type="compositionally biased region" description="Polar residues" evidence="1">
    <location>
        <begin position="207"/>
        <end position="216"/>
    </location>
</feature>
<gene>
    <name evidence="2" type="ORF">B0T14DRAFT_587972</name>
</gene>
<accession>A0AA40BWG3</accession>
<feature type="region of interest" description="Disordered" evidence="1">
    <location>
        <begin position="164"/>
        <end position="239"/>
    </location>
</feature>
<evidence type="ECO:0000313" key="2">
    <source>
        <dbReference type="EMBL" id="KAK0616144.1"/>
    </source>
</evidence>
<reference evidence="2" key="1">
    <citation type="submission" date="2023-06" db="EMBL/GenBank/DDBJ databases">
        <title>Genome-scale phylogeny and comparative genomics of the fungal order Sordariales.</title>
        <authorList>
            <consortium name="Lawrence Berkeley National Laboratory"/>
            <person name="Hensen N."/>
            <person name="Bonometti L."/>
            <person name="Westerberg I."/>
            <person name="Brannstrom I.O."/>
            <person name="Guillou S."/>
            <person name="Cros-Aarteil S."/>
            <person name="Calhoun S."/>
            <person name="Haridas S."/>
            <person name="Kuo A."/>
            <person name="Mondo S."/>
            <person name="Pangilinan J."/>
            <person name="Riley R."/>
            <person name="Labutti K."/>
            <person name="Andreopoulos B."/>
            <person name="Lipzen A."/>
            <person name="Chen C."/>
            <person name="Yanf M."/>
            <person name="Daum C."/>
            <person name="Ng V."/>
            <person name="Clum A."/>
            <person name="Steindorff A."/>
            <person name="Ohm R."/>
            <person name="Martin F."/>
            <person name="Silar P."/>
            <person name="Natvig D."/>
            <person name="Lalanne C."/>
            <person name="Gautier V."/>
            <person name="Ament-Velasquez S.L."/>
            <person name="Kruys A."/>
            <person name="Hutchinson M.I."/>
            <person name="Powell A.J."/>
            <person name="Barry K."/>
            <person name="Miller A.N."/>
            <person name="Grigoriev I.V."/>
            <person name="Debuchy R."/>
            <person name="Gladieux P."/>
            <person name="Thoren M.H."/>
            <person name="Johannesson H."/>
        </authorList>
    </citation>
    <scope>NUCLEOTIDE SEQUENCE</scope>
    <source>
        <strain evidence="2">CBS 606.72</strain>
    </source>
</reference>
<feature type="compositionally biased region" description="Polar residues" evidence="1">
    <location>
        <begin position="223"/>
        <end position="239"/>
    </location>
</feature>
<protein>
    <submittedName>
        <fullName evidence="2">Uncharacterized protein</fullName>
    </submittedName>
</protein>
<feature type="compositionally biased region" description="Low complexity" evidence="1">
    <location>
        <begin position="164"/>
        <end position="176"/>
    </location>
</feature>
<keyword evidence="3" id="KW-1185">Reference proteome</keyword>
<dbReference type="AlphaFoldDB" id="A0AA40BWG3"/>
<feature type="region of interest" description="Disordered" evidence="1">
    <location>
        <begin position="41"/>
        <end position="65"/>
    </location>
</feature>
<evidence type="ECO:0000256" key="1">
    <source>
        <dbReference type="SAM" id="MobiDB-lite"/>
    </source>
</evidence>
<evidence type="ECO:0000313" key="3">
    <source>
        <dbReference type="Proteomes" id="UP001175000"/>
    </source>
</evidence>
<proteinExistence type="predicted"/>
<sequence>MAPICATWALRSASSRWLMQMESIHHQIVACPIRVSSPLQSSVPPTTYTPPSSAAHDHDGARYATGGAGGTSSHLLYHSSELGRPHSQCPARYTVLDTSSFSSRCCMALASPQMATSLSPATVRSHPDYTERCSAHSASSFETGPREFSTVYSWISINRFHSRPSTAAASSPSSSSREPHRRPGRASQARVVIHSQNTCREPKCSTRAGSSRSCTTHARRMSGSVSHSRCQSVLSSSRT</sequence>
<feature type="compositionally biased region" description="Low complexity" evidence="1">
    <location>
        <begin position="41"/>
        <end position="53"/>
    </location>
</feature>